<keyword evidence="4 7" id="KW-0812">Transmembrane</keyword>
<dbReference type="GO" id="GO:0055085">
    <property type="term" value="P:transmembrane transport"/>
    <property type="evidence" value="ECO:0007669"/>
    <property type="project" value="InterPro"/>
</dbReference>
<feature type="transmembrane region" description="Helical" evidence="7">
    <location>
        <begin position="250"/>
        <end position="273"/>
    </location>
</feature>
<dbReference type="Proteomes" id="UP000185151">
    <property type="component" value="Unassembled WGS sequence"/>
</dbReference>
<comment type="subcellular location">
    <subcellularLocation>
        <location evidence="1 7">Cell membrane</location>
        <topology evidence="1 7">Multi-pass membrane protein</topology>
    </subcellularLocation>
</comment>
<dbReference type="AlphaFoldDB" id="A0A1N6J0F0"/>
<evidence type="ECO:0000313" key="10">
    <source>
        <dbReference type="Proteomes" id="UP000185151"/>
    </source>
</evidence>
<feature type="transmembrane region" description="Helical" evidence="7">
    <location>
        <begin position="92"/>
        <end position="116"/>
    </location>
</feature>
<evidence type="ECO:0000256" key="1">
    <source>
        <dbReference type="ARBA" id="ARBA00004651"/>
    </source>
</evidence>
<protein>
    <submittedName>
        <fullName evidence="9">NitT/TauT family transport system permease protein</fullName>
    </submittedName>
</protein>
<evidence type="ECO:0000256" key="5">
    <source>
        <dbReference type="ARBA" id="ARBA00022989"/>
    </source>
</evidence>
<dbReference type="InterPro" id="IPR035906">
    <property type="entry name" value="MetI-like_sf"/>
</dbReference>
<evidence type="ECO:0000259" key="8">
    <source>
        <dbReference type="PROSITE" id="PS50928"/>
    </source>
</evidence>
<accession>A0A1N6J0F0</accession>
<dbReference type="PANTHER" id="PTHR30151">
    <property type="entry name" value="ALKANE SULFONATE ABC TRANSPORTER-RELATED, MEMBRANE SUBUNIT"/>
    <property type="match status" value="1"/>
</dbReference>
<dbReference type="OrthoDB" id="9809660at2"/>
<evidence type="ECO:0000256" key="4">
    <source>
        <dbReference type="ARBA" id="ARBA00022692"/>
    </source>
</evidence>
<keyword evidence="5 7" id="KW-1133">Transmembrane helix</keyword>
<evidence type="ECO:0000256" key="2">
    <source>
        <dbReference type="ARBA" id="ARBA00022448"/>
    </source>
</evidence>
<evidence type="ECO:0000256" key="6">
    <source>
        <dbReference type="ARBA" id="ARBA00023136"/>
    </source>
</evidence>
<dbReference type="Gene3D" id="1.10.3720.10">
    <property type="entry name" value="MetI-like"/>
    <property type="match status" value="1"/>
</dbReference>
<feature type="transmembrane region" description="Helical" evidence="7">
    <location>
        <begin position="128"/>
        <end position="147"/>
    </location>
</feature>
<dbReference type="PANTHER" id="PTHR30151:SF0">
    <property type="entry name" value="ABC TRANSPORTER PERMEASE PROTEIN MJ0413-RELATED"/>
    <property type="match status" value="1"/>
</dbReference>
<gene>
    <name evidence="9" type="ORF">SAMN05444165_2668</name>
</gene>
<comment type="similarity">
    <text evidence="7">Belongs to the binding-protein-dependent transport system permease family.</text>
</comment>
<feature type="transmembrane region" description="Helical" evidence="7">
    <location>
        <begin position="205"/>
        <end position="230"/>
    </location>
</feature>
<dbReference type="EMBL" id="FSRU01000001">
    <property type="protein sequence ID" value="SIO37742.1"/>
    <property type="molecule type" value="Genomic_DNA"/>
</dbReference>
<evidence type="ECO:0000256" key="3">
    <source>
        <dbReference type="ARBA" id="ARBA00022475"/>
    </source>
</evidence>
<organism evidence="9 10">
    <name type="scientific">Paraburkholderia phenazinium</name>
    <dbReference type="NCBI Taxonomy" id="60549"/>
    <lineage>
        <taxon>Bacteria</taxon>
        <taxon>Pseudomonadati</taxon>
        <taxon>Pseudomonadota</taxon>
        <taxon>Betaproteobacteria</taxon>
        <taxon>Burkholderiales</taxon>
        <taxon>Burkholderiaceae</taxon>
        <taxon>Paraburkholderia</taxon>
    </lineage>
</organism>
<keyword evidence="10" id="KW-1185">Reference proteome</keyword>
<reference evidence="9 10" key="1">
    <citation type="submission" date="2016-11" db="EMBL/GenBank/DDBJ databases">
        <authorList>
            <person name="Jaros S."/>
            <person name="Januszkiewicz K."/>
            <person name="Wedrychowicz H."/>
        </authorList>
    </citation>
    <scope>NUCLEOTIDE SEQUENCE [LARGE SCALE GENOMIC DNA]</scope>
    <source>
        <strain evidence="9 10">GAS95</strain>
    </source>
</reference>
<dbReference type="PROSITE" id="PS50928">
    <property type="entry name" value="ABC_TM1"/>
    <property type="match status" value="1"/>
</dbReference>
<dbReference type="GO" id="GO:0005886">
    <property type="term" value="C:plasma membrane"/>
    <property type="evidence" value="ECO:0007669"/>
    <property type="project" value="UniProtKB-SubCell"/>
</dbReference>
<name>A0A1N6J0F0_9BURK</name>
<dbReference type="InterPro" id="IPR000515">
    <property type="entry name" value="MetI-like"/>
</dbReference>
<feature type="domain" description="ABC transmembrane type-1" evidence="8">
    <location>
        <begin position="90"/>
        <end position="273"/>
    </location>
</feature>
<proteinExistence type="inferred from homology"/>
<dbReference type="Pfam" id="PF00528">
    <property type="entry name" value="BPD_transp_1"/>
    <property type="match status" value="1"/>
</dbReference>
<keyword evidence="2 7" id="KW-0813">Transport</keyword>
<sequence length="283" mass="29882">MNGSNPVNYAQAPVLAATISTDAIAARTWQAAAARVLVDRIGDFVAFGAVVCVVWAAISYALHAPDYVLPTPTEVAAALVANGGLIAGATWLTLWCTVVGIAVSVCIAVGLALLFVLSPLADRTVTPLLIAIRSIPMIAITPLVVVLFGRDRWNTIGMVALLTFFQVMLAAKRGFDAPSQSMLELMRTCGASFWQTLLKVRVPSAVPFVFTGLRLAGSSAILCAMFAEWLSGSPGLGTLMLDAYSKQNLGLMWAAVAVSTTLAYLFFTLTIALERAVLDRSGT</sequence>
<dbReference type="RefSeq" id="WP_074296084.1">
    <property type="nucleotide sequence ID" value="NZ_FSRU01000001.1"/>
</dbReference>
<evidence type="ECO:0000256" key="7">
    <source>
        <dbReference type="RuleBase" id="RU363032"/>
    </source>
</evidence>
<evidence type="ECO:0000313" key="9">
    <source>
        <dbReference type="EMBL" id="SIO37742.1"/>
    </source>
</evidence>
<feature type="transmembrane region" description="Helical" evidence="7">
    <location>
        <begin position="44"/>
        <end position="62"/>
    </location>
</feature>
<keyword evidence="6 7" id="KW-0472">Membrane</keyword>
<dbReference type="SUPFAM" id="SSF161098">
    <property type="entry name" value="MetI-like"/>
    <property type="match status" value="1"/>
</dbReference>
<dbReference type="CDD" id="cd06261">
    <property type="entry name" value="TM_PBP2"/>
    <property type="match status" value="1"/>
</dbReference>
<keyword evidence="3" id="KW-1003">Cell membrane</keyword>